<evidence type="ECO:0000256" key="3">
    <source>
        <dbReference type="ARBA" id="ARBA00024018"/>
    </source>
</evidence>
<evidence type="ECO:0000256" key="2">
    <source>
        <dbReference type="ARBA" id="ARBA00023033"/>
    </source>
</evidence>
<gene>
    <name evidence="5" type="ORF">RJ641_011176</name>
</gene>
<dbReference type="PANTHER" id="PTHR45934">
    <property type="entry name" value="FAD/NAD(P)-BINDING OXIDOREDUCTASE FAMILY PROTEIN"/>
    <property type="match status" value="1"/>
</dbReference>
<evidence type="ECO:0000256" key="1">
    <source>
        <dbReference type="ARBA" id="ARBA00023002"/>
    </source>
</evidence>
<dbReference type="AlphaFoldDB" id="A0AAN8V934"/>
<dbReference type="InterPro" id="IPR036188">
    <property type="entry name" value="FAD/NAD-bd_sf"/>
</dbReference>
<evidence type="ECO:0000259" key="4">
    <source>
        <dbReference type="Pfam" id="PF01494"/>
    </source>
</evidence>
<accession>A0AAN8V934</accession>
<protein>
    <submittedName>
        <fullName evidence="5">FAD-binding domain</fullName>
    </submittedName>
</protein>
<comment type="caution">
    <text evidence="5">The sequence shown here is derived from an EMBL/GenBank/DDBJ whole genome shotgun (WGS) entry which is preliminary data.</text>
</comment>
<dbReference type="InterPro" id="IPR002938">
    <property type="entry name" value="FAD-bd"/>
</dbReference>
<dbReference type="PRINTS" id="PR00420">
    <property type="entry name" value="RNGMNOXGNASE"/>
</dbReference>
<evidence type="ECO:0000313" key="6">
    <source>
        <dbReference type="Proteomes" id="UP001370490"/>
    </source>
</evidence>
<sequence length="417" mass="45649">MELMEEDVVVVGAGIAGLATAVALKRVGVRALVLERSEELRATGAGLSLFPNAFCALDALGVSYKLTSLYAPSTKGCITNIASGITREVSFGQGLGPIAVHRKALLEALAEELPNDAIRFSSKLISIEIEAADHKRQDLSGILIHLGDGTLIKTKVLVGCDGVHSVVAQWLGLSQTAYSGRGAARGLALIPEGHGLSQDQVHQFVDTGKRAGLFPLNDKEVYWFFSCKSTPQDDHDMSRDPKLIQKQVIEKHCKDFPAKFLEIIRQSDLATLTWAPLVFRYPWNVILGKMYMGGVTVAGDAMHPMTPDLGQGGCAALEDAVVLGRHIGTLFLKNKRIVPQEVGVALKSYVNERRWRAAGLITGSYLSGWAQQVGNDWWMKFLRHVIFYKFLYPKIFDSIRYDCGTLPLNVDDPTKVD</sequence>
<dbReference type="InterPro" id="IPR044560">
    <property type="entry name" value="MOase"/>
</dbReference>
<comment type="similarity">
    <text evidence="3">Belongs to the 3-hydroxybenzoate 6-hydroxylase family.</text>
</comment>
<dbReference type="Pfam" id="PF01494">
    <property type="entry name" value="FAD_binding_3"/>
    <property type="match status" value="1"/>
</dbReference>
<dbReference type="Proteomes" id="UP001370490">
    <property type="component" value="Unassembled WGS sequence"/>
</dbReference>
<dbReference type="GO" id="GO:0004497">
    <property type="term" value="F:monooxygenase activity"/>
    <property type="evidence" value="ECO:0007669"/>
    <property type="project" value="UniProtKB-KW"/>
</dbReference>
<dbReference type="Gene3D" id="3.50.50.60">
    <property type="entry name" value="FAD/NAD(P)-binding domain"/>
    <property type="match status" value="1"/>
</dbReference>
<keyword evidence="6" id="KW-1185">Reference proteome</keyword>
<feature type="domain" description="FAD-binding" evidence="4">
    <location>
        <begin position="7"/>
        <end position="358"/>
    </location>
</feature>
<keyword evidence="1" id="KW-0560">Oxidoreductase</keyword>
<keyword evidence="2" id="KW-0503">Monooxygenase</keyword>
<dbReference type="PANTHER" id="PTHR45934:SF1">
    <property type="entry name" value="OS04G0423100 PROTEIN"/>
    <property type="match status" value="1"/>
</dbReference>
<dbReference type="SUPFAM" id="SSF51905">
    <property type="entry name" value="FAD/NAD(P)-binding domain"/>
    <property type="match status" value="1"/>
</dbReference>
<name>A0AAN8V934_9MAGN</name>
<proteinExistence type="inferred from homology"/>
<dbReference type="EMBL" id="JBAMMX010000018">
    <property type="protein sequence ID" value="KAK6922872.1"/>
    <property type="molecule type" value="Genomic_DNA"/>
</dbReference>
<dbReference type="GO" id="GO:0071949">
    <property type="term" value="F:FAD binding"/>
    <property type="evidence" value="ECO:0007669"/>
    <property type="project" value="InterPro"/>
</dbReference>
<evidence type="ECO:0000313" key="5">
    <source>
        <dbReference type="EMBL" id="KAK6922872.1"/>
    </source>
</evidence>
<organism evidence="5 6">
    <name type="scientific">Dillenia turbinata</name>
    <dbReference type="NCBI Taxonomy" id="194707"/>
    <lineage>
        <taxon>Eukaryota</taxon>
        <taxon>Viridiplantae</taxon>
        <taxon>Streptophyta</taxon>
        <taxon>Embryophyta</taxon>
        <taxon>Tracheophyta</taxon>
        <taxon>Spermatophyta</taxon>
        <taxon>Magnoliopsida</taxon>
        <taxon>eudicotyledons</taxon>
        <taxon>Gunneridae</taxon>
        <taxon>Pentapetalae</taxon>
        <taxon>Dilleniales</taxon>
        <taxon>Dilleniaceae</taxon>
        <taxon>Dillenia</taxon>
    </lineage>
</organism>
<reference evidence="5 6" key="1">
    <citation type="submission" date="2023-12" db="EMBL/GenBank/DDBJ databases">
        <title>A high-quality genome assembly for Dillenia turbinata (Dilleniales).</title>
        <authorList>
            <person name="Chanderbali A."/>
        </authorList>
    </citation>
    <scope>NUCLEOTIDE SEQUENCE [LARGE SCALE GENOMIC DNA]</scope>
    <source>
        <strain evidence="5">LSX21</strain>
        <tissue evidence="5">Leaf</tissue>
    </source>
</reference>